<name>M1ADK8_SOLTU</name>
<evidence type="ECO:0000313" key="2">
    <source>
        <dbReference type="Proteomes" id="UP000011115"/>
    </source>
</evidence>
<keyword evidence="2" id="KW-1185">Reference proteome</keyword>
<dbReference type="Proteomes" id="UP000011115">
    <property type="component" value="Unassembled WGS sequence"/>
</dbReference>
<reference evidence="2" key="1">
    <citation type="journal article" date="2011" name="Nature">
        <title>Genome sequence and analysis of the tuber crop potato.</title>
        <authorList>
            <consortium name="The Potato Genome Sequencing Consortium"/>
        </authorList>
    </citation>
    <scope>NUCLEOTIDE SEQUENCE [LARGE SCALE GENOMIC DNA]</scope>
    <source>
        <strain evidence="2">cv. DM1-3 516 R44</strain>
    </source>
</reference>
<protein>
    <submittedName>
        <fullName evidence="1">Uncharacterized protein</fullName>
    </submittedName>
</protein>
<proteinExistence type="predicted"/>
<dbReference type="HOGENOM" id="CLU_3128027_0_0_1"/>
<dbReference type="Gramene" id="PGSC0003DMT400020492">
    <property type="protein sequence ID" value="PGSC0003DMT400020492"/>
    <property type="gene ID" value="PGSC0003DMG400007925"/>
</dbReference>
<sequence length="50" mass="6045">MRKSLAFLREKNLVSRQERAKDDKFPFLSTEFHEKESTLKDKNHYLCCLI</sequence>
<dbReference type="InParanoid" id="M1ADK8"/>
<evidence type="ECO:0000313" key="1">
    <source>
        <dbReference type="EnsemblPlants" id="PGSC0003DMT400020492"/>
    </source>
</evidence>
<dbReference type="AlphaFoldDB" id="M1ADK8"/>
<dbReference type="PaxDb" id="4113-PGSC0003DMT400020492"/>
<dbReference type="EnsemblPlants" id="PGSC0003DMT400020492">
    <property type="protein sequence ID" value="PGSC0003DMT400020492"/>
    <property type="gene ID" value="PGSC0003DMG400007925"/>
</dbReference>
<organism evidence="1 2">
    <name type="scientific">Solanum tuberosum</name>
    <name type="common">Potato</name>
    <dbReference type="NCBI Taxonomy" id="4113"/>
    <lineage>
        <taxon>Eukaryota</taxon>
        <taxon>Viridiplantae</taxon>
        <taxon>Streptophyta</taxon>
        <taxon>Embryophyta</taxon>
        <taxon>Tracheophyta</taxon>
        <taxon>Spermatophyta</taxon>
        <taxon>Magnoliopsida</taxon>
        <taxon>eudicotyledons</taxon>
        <taxon>Gunneridae</taxon>
        <taxon>Pentapetalae</taxon>
        <taxon>asterids</taxon>
        <taxon>lamiids</taxon>
        <taxon>Solanales</taxon>
        <taxon>Solanaceae</taxon>
        <taxon>Solanoideae</taxon>
        <taxon>Solaneae</taxon>
        <taxon>Solanum</taxon>
    </lineage>
</organism>
<reference evidence="1" key="2">
    <citation type="submission" date="2015-06" db="UniProtKB">
        <authorList>
            <consortium name="EnsemblPlants"/>
        </authorList>
    </citation>
    <scope>IDENTIFICATION</scope>
    <source>
        <strain evidence="1">DM1-3 516 R44</strain>
    </source>
</reference>
<accession>M1ADK8</accession>